<dbReference type="GO" id="GO:0016887">
    <property type="term" value="F:ATP hydrolysis activity"/>
    <property type="evidence" value="ECO:0007669"/>
    <property type="project" value="InterPro"/>
</dbReference>
<dbReference type="OrthoDB" id="9809450at2"/>
<dbReference type="FunFam" id="3.40.50.300:FF:000042">
    <property type="entry name" value="Maltose/maltodextrin ABC transporter, ATP-binding protein"/>
    <property type="match status" value="1"/>
</dbReference>
<dbReference type="Gene3D" id="2.40.50.100">
    <property type="match status" value="1"/>
</dbReference>
<accession>A0A418SIN0</accession>
<organism evidence="5 6">
    <name type="scientific">Pseudooceanicola algae</name>
    <dbReference type="NCBI Taxonomy" id="1537215"/>
    <lineage>
        <taxon>Bacteria</taxon>
        <taxon>Pseudomonadati</taxon>
        <taxon>Pseudomonadota</taxon>
        <taxon>Alphaproteobacteria</taxon>
        <taxon>Rhodobacterales</taxon>
        <taxon>Paracoccaceae</taxon>
        <taxon>Pseudooceanicola</taxon>
    </lineage>
</organism>
<dbReference type="PANTHER" id="PTHR42781">
    <property type="entry name" value="SPERMIDINE/PUTRESCINE IMPORT ATP-BINDING PROTEIN POTA"/>
    <property type="match status" value="1"/>
</dbReference>
<reference evidence="5 6" key="1">
    <citation type="submission" date="2020-08" db="EMBL/GenBank/DDBJ databases">
        <title>Genome sequence of Rhodobacteraceae bacterium Lw-13e.</title>
        <authorList>
            <person name="Poehlein A."/>
            <person name="Wolter L."/>
            <person name="Daniel R."/>
            <person name="Brinkhoff T."/>
        </authorList>
    </citation>
    <scope>NUCLEOTIDE SEQUENCE [LARGE SCALE GENOMIC DNA]</scope>
    <source>
        <strain evidence="5 6">Lw-13e</strain>
    </source>
</reference>
<dbReference type="Gene3D" id="3.40.50.300">
    <property type="entry name" value="P-loop containing nucleotide triphosphate hydrolases"/>
    <property type="match status" value="1"/>
</dbReference>
<dbReference type="InterPro" id="IPR050093">
    <property type="entry name" value="ABC_SmlMolc_Importer"/>
</dbReference>
<dbReference type="Proteomes" id="UP000283786">
    <property type="component" value="Chromosome"/>
</dbReference>
<evidence type="ECO:0000256" key="3">
    <source>
        <dbReference type="ARBA" id="ARBA00022741"/>
    </source>
</evidence>
<dbReference type="SUPFAM" id="SSF52540">
    <property type="entry name" value="P-loop containing nucleoside triphosphate hydrolases"/>
    <property type="match status" value="1"/>
</dbReference>
<comment type="similarity">
    <text evidence="1">Belongs to the ABC transporter superfamily.</text>
</comment>
<dbReference type="InterPro" id="IPR027417">
    <property type="entry name" value="P-loop_NTPase"/>
</dbReference>
<name>A0A418SIN0_9RHOB</name>
<evidence type="ECO:0000313" key="6">
    <source>
        <dbReference type="Proteomes" id="UP000283786"/>
    </source>
</evidence>
<dbReference type="KEGG" id="palw:PSAL_024150"/>
<gene>
    <name evidence="5" type="primary">malK_4</name>
    <name evidence="5" type="ORF">PSAL_024150</name>
</gene>
<evidence type="ECO:0000256" key="4">
    <source>
        <dbReference type="ARBA" id="ARBA00022840"/>
    </source>
</evidence>
<dbReference type="InterPro" id="IPR017871">
    <property type="entry name" value="ABC_transporter-like_CS"/>
</dbReference>
<dbReference type="Pfam" id="PF00005">
    <property type="entry name" value="ABC_tran"/>
    <property type="match status" value="1"/>
</dbReference>
<dbReference type="SMART" id="SM00382">
    <property type="entry name" value="AAA"/>
    <property type="match status" value="1"/>
</dbReference>
<dbReference type="EMBL" id="CP060436">
    <property type="protein sequence ID" value="QPM91166.1"/>
    <property type="molecule type" value="Genomic_DNA"/>
</dbReference>
<proteinExistence type="inferred from homology"/>
<dbReference type="PROSITE" id="PS00211">
    <property type="entry name" value="ABC_TRANSPORTER_1"/>
    <property type="match status" value="1"/>
</dbReference>
<dbReference type="PANTHER" id="PTHR42781:SF4">
    <property type="entry name" value="SPERMIDINE_PUTRESCINE IMPORT ATP-BINDING PROTEIN POTA"/>
    <property type="match status" value="1"/>
</dbReference>
<evidence type="ECO:0000256" key="1">
    <source>
        <dbReference type="ARBA" id="ARBA00005417"/>
    </source>
</evidence>
<dbReference type="GO" id="GO:0140359">
    <property type="term" value="F:ABC-type transporter activity"/>
    <property type="evidence" value="ECO:0007669"/>
    <property type="project" value="UniProtKB-ARBA"/>
</dbReference>
<evidence type="ECO:0000256" key="2">
    <source>
        <dbReference type="ARBA" id="ARBA00022448"/>
    </source>
</evidence>
<dbReference type="RefSeq" id="WP_119838487.1">
    <property type="nucleotide sequence ID" value="NZ_CP060436.1"/>
</dbReference>
<dbReference type="AlphaFoldDB" id="A0A418SIN0"/>
<keyword evidence="2" id="KW-0813">Transport</keyword>
<dbReference type="InterPro" id="IPR003593">
    <property type="entry name" value="AAA+_ATPase"/>
</dbReference>
<dbReference type="InterPro" id="IPR003439">
    <property type="entry name" value="ABC_transporter-like_ATP-bd"/>
</dbReference>
<dbReference type="InterPro" id="IPR008995">
    <property type="entry name" value="Mo/tungstate-bd_C_term_dom"/>
</dbReference>
<keyword evidence="3" id="KW-0547">Nucleotide-binding</keyword>
<protein>
    <submittedName>
        <fullName evidence="5">Maltose/maltodextrin import ATP-binding protein MalK</fullName>
    </submittedName>
</protein>
<keyword evidence="4 5" id="KW-0067">ATP-binding</keyword>
<keyword evidence="6" id="KW-1185">Reference proteome</keyword>
<dbReference type="GO" id="GO:0043190">
    <property type="term" value="C:ATP-binding cassette (ABC) transporter complex"/>
    <property type="evidence" value="ECO:0007669"/>
    <property type="project" value="UniProtKB-ARBA"/>
</dbReference>
<sequence>MLQTPIATTQTRAPLGKAITLRGLHLGYDRTDVIADLSLEVRAGEFIALLGASGCGKTTLLRALAGFVPVRQGQILLDDRDLSRTPPETRGMAMMFQSYALWPHMTVAQNIGYGLKLRGAGRAEITRRVAEMAALVGLGELTARKIPALSGGQKQRVALARALAIDPPVLLLDEPLSNLDAGIRVAMRHEIRALQQRLGLTTILVTHDREEAMSMADRVVILNKGQIAQIGTPEQIYHRPANSYVARFMGATNALPVEVRAEAARLALTLPDASVVTLPRAALHAPEGLPTGPAQVMFRSDAAHFDPDPAEALLLRGKVVQHAYLGSTYRHEVEIGALRLMADASQKRPVGSFVELGVPATALSLFPARSQTAATG</sequence>
<dbReference type="SUPFAM" id="SSF50331">
    <property type="entry name" value="MOP-like"/>
    <property type="match status" value="1"/>
</dbReference>
<evidence type="ECO:0000313" key="5">
    <source>
        <dbReference type="EMBL" id="QPM91166.1"/>
    </source>
</evidence>
<dbReference type="PROSITE" id="PS50893">
    <property type="entry name" value="ABC_TRANSPORTER_2"/>
    <property type="match status" value="1"/>
</dbReference>
<dbReference type="GO" id="GO:0005524">
    <property type="term" value="F:ATP binding"/>
    <property type="evidence" value="ECO:0007669"/>
    <property type="project" value="UniProtKB-KW"/>
</dbReference>